<dbReference type="AlphaFoldDB" id="A0A101M2X9"/>
<reference evidence="1" key="1">
    <citation type="journal article" date="2015" name="Genome Biol. Evol.">
        <title>Organellar Genomes of White Spruce (Picea glauca): Assembly and Annotation.</title>
        <authorList>
            <person name="Jackman S.D."/>
            <person name="Warren R.L."/>
            <person name="Gibb E.A."/>
            <person name="Vandervalk B.P."/>
            <person name="Mohamadi H."/>
            <person name="Chu J."/>
            <person name="Raymond A."/>
            <person name="Pleasance S."/>
            <person name="Coope R."/>
            <person name="Wildung M.R."/>
            <person name="Ritland C.E."/>
            <person name="Bousquet J."/>
            <person name="Jones S.J."/>
            <person name="Bohlmann J."/>
            <person name="Birol I."/>
        </authorList>
    </citation>
    <scope>NUCLEOTIDE SEQUENCE [LARGE SCALE GENOMIC DNA]</scope>
    <source>
        <tissue evidence="1">Flushing bud</tissue>
    </source>
</reference>
<keyword evidence="1" id="KW-0496">Mitochondrion</keyword>
<geneLocation type="mitochondrion" evidence="1"/>
<organism evidence="1">
    <name type="scientific">Picea glauca</name>
    <name type="common">White spruce</name>
    <name type="synonym">Pinus glauca</name>
    <dbReference type="NCBI Taxonomy" id="3330"/>
    <lineage>
        <taxon>Eukaryota</taxon>
        <taxon>Viridiplantae</taxon>
        <taxon>Streptophyta</taxon>
        <taxon>Embryophyta</taxon>
        <taxon>Tracheophyta</taxon>
        <taxon>Spermatophyta</taxon>
        <taxon>Pinopsida</taxon>
        <taxon>Pinidae</taxon>
        <taxon>Conifers I</taxon>
        <taxon>Pinales</taxon>
        <taxon>Pinaceae</taxon>
        <taxon>Picea</taxon>
    </lineage>
</organism>
<sequence>MIATSRGNNSTKATWSYFITVNIRGTLLEMHWLGPFMVVDIQDLGDVKIAQLDGTLQEEWVNGAFLKPFTPPAI</sequence>
<proteinExistence type="predicted"/>
<comment type="caution">
    <text evidence="1">The sequence shown here is derived from an EMBL/GenBank/DDBJ whole genome shotgun (WGS) entry which is preliminary data.</text>
</comment>
<dbReference type="EMBL" id="LKAM01000002">
    <property type="protein sequence ID" value="KUM50050.1"/>
    <property type="molecule type" value="Genomic_DNA"/>
</dbReference>
<gene>
    <name evidence="1" type="ORF">ABT39_MTgene3278</name>
</gene>
<name>A0A101M2X9_PICGL</name>
<accession>A0A101M2X9</accession>
<evidence type="ECO:0000313" key="1">
    <source>
        <dbReference type="EMBL" id="KUM50050.1"/>
    </source>
</evidence>
<protein>
    <submittedName>
        <fullName evidence="1">Uncharacterized protein</fullName>
    </submittedName>
</protein>